<feature type="transmembrane region" description="Helical" evidence="8">
    <location>
        <begin position="120"/>
        <end position="140"/>
    </location>
</feature>
<dbReference type="GO" id="GO:0006506">
    <property type="term" value="P:GPI anchor biosynthetic process"/>
    <property type="evidence" value="ECO:0007669"/>
    <property type="project" value="UniProtKB-UniPathway"/>
</dbReference>
<comment type="subcellular location">
    <subcellularLocation>
        <location evidence="1">Membrane</location>
        <topology evidence="1">Multi-pass membrane protein</topology>
    </subcellularLocation>
</comment>
<comment type="caution">
    <text evidence="9">The sequence shown here is derived from an EMBL/GenBank/DDBJ whole genome shotgun (WGS) entry which is preliminary data.</text>
</comment>
<feature type="transmembrane region" description="Helical" evidence="8">
    <location>
        <begin position="90"/>
        <end position="108"/>
    </location>
</feature>
<feature type="transmembrane region" description="Helical" evidence="8">
    <location>
        <begin position="56"/>
        <end position="84"/>
    </location>
</feature>
<keyword evidence="10" id="KW-1185">Reference proteome</keyword>
<evidence type="ECO:0000256" key="2">
    <source>
        <dbReference type="ARBA" id="ARBA00004687"/>
    </source>
</evidence>
<dbReference type="AlphaFoldDB" id="A0A7J7JCI0"/>
<evidence type="ECO:0000256" key="7">
    <source>
        <dbReference type="ARBA" id="ARBA00023136"/>
    </source>
</evidence>
<keyword evidence="5 8" id="KW-0812">Transmembrane</keyword>
<dbReference type="EMBL" id="VXIV02002765">
    <property type="protein sequence ID" value="KAF6023068.1"/>
    <property type="molecule type" value="Genomic_DNA"/>
</dbReference>
<protein>
    <submittedName>
        <fullName evidence="9">PIGC</fullName>
    </submittedName>
</protein>
<dbReference type="InterPro" id="IPR009450">
    <property type="entry name" value="Plno_GlcNAc_GPI2"/>
</dbReference>
<dbReference type="UniPathway" id="UPA00196"/>
<dbReference type="Pfam" id="PF06432">
    <property type="entry name" value="GPI2"/>
    <property type="match status" value="1"/>
</dbReference>
<evidence type="ECO:0000256" key="6">
    <source>
        <dbReference type="ARBA" id="ARBA00022989"/>
    </source>
</evidence>
<dbReference type="Proteomes" id="UP000593567">
    <property type="component" value="Unassembled WGS sequence"/>
</dbReference>
<dbReference type="PANTHER" id="PTHR12982:SF0">
    <property type="entry name" value="PHOSPHATIDYLINOSITOL N-ACETYLGLUCOSAMINYLTRANSFERASE SUBUNIT C"/>
    <property type="match status" value="1"/>
</dbReference>
<feature type="transmembrane region" description="Helical" evidence="8">
    <location>
        <begin position="146"/>
        <end position="166"/>
    </location>
</feature>
<evidence type="ECO:0000256" key="8">
    <source>
        <dbReference type="SAM" id="Phobius"/>
    </source>
</evidence>
<comment type="pathway">
    <text evidence="2">Glycolipid biosynthesis; glycosylphosphatidylinositol-anchor biosynthesis.</text>
</comment>
<keyword evidence="7 8" id="KW-0472">Membrane</keyword>
<dbReference type="PANTHER" id="PTHR12982">
    <property type="entry name" value="PHOSPHATIDYLINOSITOL GLYCAN, CLASS C"/>
    <property type="match status" value="1"/>
</dbReference>
<evidence type="ECO:0000256" key="5">
    <source>
        <dbReference type="ARBA" id="ARBA00022692"/>
    </source>
</evidence>
<dbReference type="GO" id="GO:0000506">
    <property type="term" value="C:glycosylphosphatidylinositol-N-acetylglucosaminyltransferase (GPI-GnT) complex"/>
    <property type="evidence" value="ECO:0007669"/>
    <property type="project" value="TreeGrafter"/>
</dbReference>
<feature type="transmembrane region" description="Helical" evidence="8">
    <location>
        <begin position="250"/>
        <end position="270"/>
    </location>
</feature>
<evidence type="ECO:0000313" key="10">
    <source>
        <dbReference type="Proteomes" id="UP000593567"/>
    </source>
</evidence>
<reference evidence="9" key="1">
    <citation type="submission" date="2020-06" db="EMBL/GenBank/DDBJ databases">
        <title>Draft genome of Bugula neritina, a colonial animal packing powerful symbionts and potential medicines.</title>
        <authorList>
            <person name="Rayko M."/>
        </authorList>
    </citation>
    <scope>NUCLEOTIDE SEQUENCE [LARGE SCALE GENOMIC DNA]</scope>
    <source>
        <strain evidence="9">Kwan_BN1</strain>
    </source>
</reference>
<evidence type="ECO:0000313" key="9">
    <source>
        <dbReference type="EMBL" id="KAF6023068.1"/>
    </source>
</evidence>
<evidence type="ECO:0000256" key="1">
    <source>
        <dbReference type="ARBA" id="ARBA00004141"/>
    </source>
</evidence>
<feature type="transmembrane region" description="Helical" evidence="8">
    <location>
        <begin position="227"/>
        <end position="244"/>
    </location>
</feature>
<proteinExistence type="inferred from homology"/>
<gene>
    <name evidence="9" type="ORF">EB796_018606</name>
</gene>
<comment type="similarity">
    <text evidence="3">Belongs to the PIGC family.</text>
</comment>
<dbReference type="OrthoDB" id="196709at2759"/>
<evidence type="ECO:0000256" key="4">
    <source>
        <dbReference type="ARBA" id="ARBA00022502"/>
    </source>
</evidence>
<feature type="transmembrane region" description="Helical" evidence="8">
    <location>
        <begin position="198"/>
        <end position="215"/>
    </location>
</feature>
<keyword evidence="6 8" id="KW-1133">Transmembrane helix</keyword>
<feature type="transmembrane region" description="Helical" evidence="8">
    <location>
        <begin position="175"/>
        <end position="192"/>
    </location>
</feature>
<accession>A0A7J7JCI0</accession>
<organism evidence="9 10">
    <name type="scientific">Bugula neritina</name>
    <name type="common">Brown bryozoan</name>
    <name type="synonym">Sertularia neritina</name>
    <dbReference type="NCBI Taxonomy" id="10212"/>
    <lineage>
        <taxon>Eukaryota</taxon>
        <taxon>Metazoa</taxon>
        <taxon>Spiralia</taxon>
        <taxon>Lophotrochozoa</taxon>
        <taxon>Bryozoa</taxon>
        <taxon>Gymnolaemata</taxon>
        <taxon>Cheilostomatida</taxon>
        <taxon>Flustrina</taxon>
        <taxon>Buguloidea</taxon>
        <taxon>Bugulidae</taxon>
        <taxon>Bugula</taxon>
    </lineage>
</organism>
<dbReference type="PIRSF" id="PIRSF016104">
    <property type="entry name" value="GPI2"/>
    <property type="match status" value="1"/>
</dbReference>
<keyword evidence="4" id="KW-0337">GPI-anchor biosynthesis</keyword>
<sequence>MNGEFSSLCEDSGESKKLKKPWVKALYKNQGVPDNYVDTTFLTEMKKNLFVRDYDYYSLLMHTGCITQQIHSVIIFVMCFIYLNQALLDPYALNLISIGILCLCYIVRRVCDSNAFDMKAVIIFCTASFVLSPVLMSLTDTISTDTIYAMATVMLLVHLISHNYIFQLNFSNEGVVSFNAGIFATVCLASRLSHLFQGYSLIVLSVLLFDVLPSLRRYLKLHLRPYSNLFLSMSLFMLSVYMVATQTVTLAMMIVVLFLFITFICPYFLIHLQPIKNNLYGPWDEAVVAER</sequence>
<evidence type="ECO:0000256" key="3">
    <source>
        <dbReference type="ARBA" id="ARBA00008321"/>
    </source>
</evidence>
<name>A0A7J7JCI0_BUGNE</name>